<evidence type="ECO:0000259" key="2">
    <source>
        <dbReference type="PROSITE" id="PS51352"/>
    </source>
</evidence>
<dbReference type="InterPro" id="IPR047262">
    <property type="entry name" value="PRX-like1"/>
</dbReference>
<dbReference type="PROSITE" id="PS51352">
    <property type="entry name" value="THIOREDOXIN_2"/>
    <property type="match status" value="1"/>
</dbReference>
<dbReference type="PANTHER" id="PTHR43640:SF1">
    <property type="entry name" value="THIOREDOXIN-DEPENDENT PEROXIREDOXIN"/>
    <property type="match status" value="1"/>
</dbReference>
<evidence type="ECO:0000256" key="1">
    <source>
        <dbReference type="SAM" id="SignalP"/>
    </source>
</evidence>
<evidence type="ECO:0000313" key="4">
    <source>
        <dbReference type="Proteomes" id="UP001501126"/>
    </source>
</evidence>
<dbReference type="InterPro" id="IPR013740">
    <property type="entry name" value="Redoxin"/>
</dbReference>
<dbReference type="EMBL" id="BAAAFH010000022">
    <property type="protein sequence ID" value="GAA0876989.1"/>
    <property type="molecule type" value="Genomic_DNA"/>
</dbReference>
<accession>A0ABP3Y838</accession>
<feature type="domain" description="Thioredoxin" evidence="2">
    <location>
        <begin position="35"/>
        <end position="197"/>
    </location>
</feature>
<reference evidence="4" key="1">
    <citation type="journal article" date="2019" name="Int. J. Syst. Evol. Microbiol.">
        <title>The Global Catalogue of Microorganisms (GCM) 10K type strain sequencing project: providing services to taxonomists for standard genome sequencing and annotation.</title>
        <authorList>
            <consortium name="The Broad Institute Genomics Platform"/>
            <consortium name="The Broad Institute Genome Sequencing Center for Infectious Disease"/>
            <person name="Wu L."/>
            <person name="Ma J."/>
        </authorList>
    </citation>
    <scope>NUCLEOTIDE SEQUENCE [LARGE SCALE GENOMIC DNA]</scope>
    <source>
        <strain evidence="4">JCM 16083</strain>
    </source>
</reference>
<proteinExistence type="predicted"/>
<dbReference type="Gene3D" id="3.40.30.10">
    <property type="entry name" value="Glutaredoxin"/>
    <property type="match status" value="1"/>
</dbReference>
<dbReference type="SUPFAM" id="SSF52833">
    <property type="entry name" value="Thioredoxin-like"/>
    <property type="match status" value="1"/>
</dbReference>
<organism evidence="3 4">
    <name type="scientific">Wandonia haliotis</name>
    <dbReference type="NCBI Taxonomy" id="574963"/>
    <lineage>
        <taxon>Bacteria</taxon>
        <taxon>Pseudomonadati</taxon>
        <taxon>Bacteroidota</taxon>
        <taxon>Flavobacteriia</taxon>
        <taxon>Flavobacteriales</taxon>
        <taxon>Crocinitomicaceae</taxon>
        <taxon>Wandonia</taxon>
    </lineage>
</organism>
<evidence type="ECO:0000313" key="3">
    <source>
        <dbReference type="EMBL" id="GAA0876989.1"/>
    </source>
</evidence>
<dbReference type="Pfam" id="PF08534">
    <property type="entry name" value="Redoxin"/>
    <property type="match status" value="1"/>
</dbReference>
<gene>
    <name evidence="3" type="ORF">GCM10009118_33990</name>
</gene>
<dbReference type="PANTHER" id="PTHR43640">
    <property type="entry name" value="OS07G0260300 PROTEIN"/>
    <property type="match status" value="1"/>
</dbReference>
<keyword evidence="1" id="KW-0732">Signal</keyword>
<sequence length="216" mass="23943">MQNNPKIYVMLRFKLILFAISAVFFAGAQADIVPIKPGTMIPESNTQLKSVDGKTTTLKESMGKNGLIVIFSATTCPFVIGGESFAGWEKDYNSLYESAQKTGVNLVLINSNEAKREGGESFEDMTQQAKKGEYKMAYLLDKDSKVANAFNAKATPHVFYFDKTGKLIYEGLIDNSWDIKRKKEETYLLNAIENASAGKKIDPQQTPAKGCSIKRK</sequence>
<feature type="signal peptide" evidence="1">
    <location>
        <begin position="1"/>
        <end position="30"/>
    </location>
</feature>
<dbReference type="InterPro" id="IPR013766">
    <property type="entry name" value="Thioredoxin_domain"/>
</dbReference>
<dbReference type="Proteomes" id="UP001501126">
    <property type="component" value="Unassembled WGS sequence"/>
</dbReference>
<name>A0ABP3Y838_9FLAO</name>
<protein>
    <recommendedName>
        <fullName evidence="2">Thioredoxin domain-containing protein</fullName>
    </recommendedName>
</protein>
<keyword evidence="4" id="KW-1185">Reference proteome</keyword>
<comment type="caution">
    <text evidence="3">The sequence shown here is derived from an EMBL/GenBank/DDBJ whole genome shotgun (WGS) entry which is preliminary data.</text>
</comment>
<dbReference type="InterPro" id="IPR036249">
    <property type="entry name" value="Thioredoxin-like_sf"/>
</dbReference>
<feature type="chain" id="PRO_5046219969" description="Thioredoxin domain-containing protein" evidence="1">
    <location>
        <begin position="31"/>
        <end position="216"/>
    </location>
</feature>